<sequence length="754" mass="78446">MTGETRTVTAIASNTSLTVDTAFSDNANDTSPDVLYALYTAKTSAGALGLTINDLGNVTVGAPTSVTSGRVSLDNTISASGATTSIAGVYGNYTFNPSAGGTQVGNRFVVNNAPTVTANTAVNQIIRSIDNTTLANLVRGIEVVSNAGSNTAGTNTGIRTTGATFGIQAITTGGAGGVAQPAAIYGESTGTTQGDILRLFSSTITSTPQMAYFYHDTSTFTGTGLLMDFAVGSGTFSGNFVDFQNNNVTKFKVTNAGVVSMGLSGTASTNAVCSSLANATAPTAGTAYEIRDCNAAPAADYAEMYPVAEGLEVGDIVATGEEMVVTYGITDGNVDWNKVKGKITRLIKSEKAYQANVIGIVSDNTGDFSSTGHNIKEEDNPMPVALSGRVPVKIAADSPEILPGDYLTTSGNEPGKATKAGKAGTVIGKALEPWNPGEGDTVMVFVEQGYWNGERLDIMLAGISLPEEGEEGTITLARQILEKFLAEGPAPEDGLDFSELLTDRIAAGLEIITPLLTASAIDADTINARDAIFAGLTFFGNTEGLENGVIFGGPVEFLMPPVFNKDTAGFAIVQAGDQRVRVDFEQAYATTPIVTASISFEATDNIDDVTFFEDKISYVIKDKDDTGFTILLNKTAPYTVRFSWIALGVKDANIFESLGEGLIFDSAPSSPTSTPSDSPLTGGEETSPPEEIQTPPDLPLSGEEEAATEPVSESEPEIIVEPVPEPEEELPTLEEVGTPTSPEENVGATPSEGE</sequence>
<comment type="caution">
    <text evidence="2">The sequence shown here is derived from an EMBL/GenBank/DDBJ whole genome shotgun (WGS) entry which is preliminary data.</text>
</comment>
<dbReference type="AlphaFoldDB" id="A0A1F6XEZ6"/>
<dbReference type="EMBL" id="MFVH01000003">
    <property type="protein sequence ID" value="OGI92683.1"/>
    <property type="molecule type" value="Genomic_DNA"/>
</dbReference>
<proteinExistence type="predicted"/>
<name>A0A1F6XEZ6_9BACT</name>
<feature type="compositionally biased region" description="Acidic residues" evidence="1">
    <location>
        <begin position="702"/>
        <end position="732"/>
    </location>
</feature>
<evidence type="ECO:0000256" key="1">
    <source>
        <dbReference type="SAM" id="MobiDB-lite"/>
    </source>
</evidence>
<gene>
    <name evidence="2" type="ORF">A2933_00160</name>
</gene>
<feature type="compositionally biased region" description="Low complexity" evidence="1">
    <location>
        <begin position="665"/>
        <end position="679"/>
    </location>
</feature>
<reference evidence="2 3" key="1">
    <citation type="journal article" date="2016" name="Nat. Commun.">
        <title>Thousands of microbial genomes shed light on interconnected biogeochemical processes in an aquifer system.</title>
        <authorList>
            <person name="Anantharaman K."/>
            <person name="Brown C.T."/>
            <person name="Hug L.A."/>
            <person name="Sharon I."/>
            <person name="Castelle C.J."/>
            <person name="Probst A.J."/>
            <person name="Thomas B.C."/>
            <person name="Singh A."/>
            <person name="Wilkins M.J."/>
            <person name="Karaoz U."/>
            <person name="Brodie E.L."/>
            <person name="Williams K.H."/>
            <person name="Hubbard S.S."/>
            <person name="Banfield J.F."/>
        </authorList>
    </citation>
    <scope>NUCLEOTIDE SEQUENCE [LARGE SCALE GENOMIC DNA]</scope>
</reference>
<dbReference type="Proteomes" id="UP000179381">
    <property type="component" value="Unassembled WGS sequence"/>
</dbReference>
<accession>A0A1F6XEZ6</accession>
<evidence type="ECO:0000313" key="2">
    <source>
        <dbReference type="EMBL" id="OGI92683.1"/>
    </source>
</evidence>
<evidence type="ECO:0000313" key="3">
    <source>
        <dbReference type="Proteomes" id="UP000179381"/>
    </source>
</evidence>
<organism evidence="2 3">
    <name type="scientific">Candidatus Nomurabacteria bacterium RIFCSPLOWO2_01_FULL_46_18</name>
    <dbReference type="NCBI Taxonomy" id="1801783"/>
    <lineage>
        <taxon>Bacteria</taxon>
        <taxon>Candidatus Nomuraibacteriota</taxon>
    </lineage>
</organism>
<protein>
    <submittedName>
        <fullName evidence="2">Uncharacterized protein</fullName>
    </submittedName>
</protein>
<feature type="region of interest" description="Disordered" evidence="1">
    <location>
        <begin position="664"/>
        <end position="754"/>
    </location>
</feature>